<dbReference type="RefSeq" id="WP_117784662.1">
    <property type="nucleotide sequence ID" value="NZ_JACOOX010000001.1"/>
</dbReference>
<proteinExistence type="predicted"/>
<reference evidence="2 3" key="1">
    <citation type="submission" date="2020-08" db="EMBL/GenBank/DDBJ databases">
        <title>Genome public.</title>
        <authorList>
            <person name="Liu C."/>
            <person name="Sun Q."/>
        </authorList>
    </citation>
    <scope>NUCLEOTIDE SEQUENCE [LARGE SCALE GENOMIC DNA]</scope>
    <source>
        <strain evidence="2 3">NSJ-10</strain>
    </source>
</reference>
<keyword evidence="1" id="KW-0732">Signal</keyword>
<sequence>MKKSSLKRRRNISILVLALVFTCLFSSISYASGAGSAAKSGTYCQVAGAFSQSSSNSSKISGLASVKNLYAGKVYTTLSVRMYDTKGKLQDSKYYSRVLSSKGQLQTDLIQTNRSYKVKATGSVYRGPSVSSGQLESVTITIN</sequence>
<name>A0A8I0AMX9_9FIRM</name>
<accession>A0A8I0AMX9</accession>
<feature type="chain" id="PRO_5039110212" description="Ig-like domain-containing protein" evidence="1">
    <location>
        <begin position="32"/>
        <end position="143"/>
    </location>
</feature>
<evidence type="ECO:0000313" key="2">
    <source>
        <dbReference type="EMBL" id="MBC5661670.1"/>
    </source>
</evidence>
<evidence type="ECO:0008006" key="4">
    <source>
        <dbReference type="Google" id="ProtNLM"/>
    </source>
</evidence>
<comment type="caution">
    <text evidence="2">The sequence shown here is derived from an EMBL/GenBank/DDBJ whole genome shotgun (WGS) entry which is preliminary data.</text>
</comment>
<dbReference type="AlphaFoldDB" id="A0A8I0AMX9"/>
<keyword evidence="3" id="KW-1185">Reference proteome</keyword>
<evidence type="ECO:0000256" key="1">
    <source>
        <dbReference type="SAM" id="SignalP"/>
    </source>
</evidence>
<dbReference type="Proteomes" id="UP000615234">
    <property type="component" value="Unassembled WGS sequence"/>
</dbReference>
<protein>
    <recommendedName>
        <fullName evidence="4">Ig-like domain-containing protein</fullName>
    </recommendedName>
</protein>
<feature type="signal peptide" evidence="1">
    <location>
        <begin position="1"/>
        <end position="31"/>
    </location>
</feature>
<gene>
    <name evidence="2" type="ORF">H8S09_01975</name>
</gene>
<evidence type="ECO:0000313" key="3">
    <source>
        <dbReference type="Proteomes" id="UP000615234"/>
    </source>
</evidence>
<dbReference type="EMBL" id="JACOOX010000001">
    <property type="protein sequence ID" value="MBC5661670.1"/>
    <property type="molecule type" value="Genomic_DNA"/>
</dbReference>
<organism evidence="2 3">
    <name type="scientific">Coprococcus hominis</name>
    <name type="common">ex Liu et al. 2022</name>
    <dbReference type="NCBI Taxonomy" id="2763039"/>
    <lineage>
        <taxon>Bacteria</taxon>
        <taxon>Bacillati</taxon>
        <taxon>Bacillota</taxon>
        <taxon>Clostridia</taxon>
        <taxon>Lachnospirales</taxon>
        <taxon>Lachnospiraceae</taxon>
        <taxon>Coprococcus</taxon>
    </lineage>
</organism>